<dbReference type="EMBL" id="SCWF01000013">
    <property type="protein sequence ID" value="TDM12958.1"/>
    <property type="molecule type" value="Genomic_DNA"/>
</dbReference>
<protein>
    <submittedName>
        <fullName evidence="3">DegV family protein</fullName>
    </submittedName>
</protein>
<keyword evidence="2" id="KW-0446">Lipid-binding</keyword>
<dbReference type="OrthoDB" id="1638652at2"/>
<sequence length="279" mass="31480">MEKIAFITDSASGFGIHEHPDVYVVPMGVVLNNQEYVDYIDIQTDEFYDKLQIYGDGAKTFQPSRQKFHETYQKIVDSGYTHVIAIHATQEMTGTYESSEMASREFDIESTVINSKIGDYPERRMIEEGVKAAEAGIPYEEIVQRIKDFTKDPVLMVYPKNLNQLKNSGRVSKSQGIIAGILNIQLILDFEDGKLYPIEKIRSKKKALSFIHGKLESRIGQDNPSKIGVSYAGEHSEADQLIAWLKERYPEKTIEKYPLVHVAGVHTGFGTIAVGWIKA</sequence>
<organism evidence="3 4">
    <name type="scientific">Macrococcus bovicus</name>
    <dbReference type="NCBI Taxonomy" id="69968"/>
    <lineage>
        <taxon>Bacteria</taxon>
        <taxon>Bacillati</taxon>
        <taxon>Bacillota</taxon>
        <taxon>Bacilli</taxon>
        <taxon>Bacillales</taxon>
        <taxon>Staphylococcaceae</taxon>
        <taxon>Macrococcus</taxon>
    </lineage>
</organism>
<dbReference type="RefSeq" id="WP_133452386.1">
    <property type="nucleotide sequence ID" value="NZ_SCWF01000013.1"/>
</dbReference>
<dbReference type="PROSITE" id="PS51482">
    <property type="entry name" value="DEGV"/>
    <property type="match status" value="1"/>
</dbReference>
<dbReference type="PANTHER" id="PTHR33434:SF2">
    <property type="entry name" value="FATTY ACID-BINDING PROTEIN TM_1468"/>
    <property type="match status" value="1"/>
</dbReference>
<dbReference type="SUPFAM" id="SSF82549">
    <property type="entry name" value="DAK1/DegV-like"/>
    <property type="match status" value="1"/>
</dbReference>
<evidence type="ECO:0000256" key="2">
    <source>
        <dbReference type="ARBA" id="ARBA00023121"/>
    </source>
</evidence>
<proteinExistence type="predicted"/>
<dbReference type="Pfam" id="PF02645">
    <property type="entry name" value="DegV"/>
    <property type="match status" value="1"/>
</dbReference>
<evidence type="ECO:0000256" key="1">
    <source>
        <dbReference type="ARBA" id="ARBA00003238"/>
    </source>
</evidence>
<comment type="function">
    <text evidence="1">May bind long-chain fatty acids, such as palmitate, and may play a role in lipid transport or fatty acid metabolism.</text>
</comment>
<dbReference type="InterPro" id="IPR043168">
    <property type="entry name" value="DegV_C"/>
</dbReference>
<accession>A0A4R6BXG9</accession>
<dbReference type="PANTHER" id="PTHR33434">
    <property type="entry name" value="DEGV DOMAIN-CONTAINING PROTEIN DR_1986-RELATED"/>
    <property type="match status" value="1"/>
</dbReference>
<name>A0A4R6BXG9_9STAP</name>
<evidence type="ECO:0000313" key="4">
    <source>
        <dbReference type="Proteomes" id="UP000294843"/>
    </source>
</evidence>
<dbReference type="InterPro" id="IPR050270">
    <property type="entry name" value="DegV_domain_contain"/>
</dbReference>
<dbReference type="NCBIfam" id="TIGR00762">
    <property type="entry name" value="DegV"/>
    <property type="match status" value="1"/>
</dbReference>
<dbReference type="Proteomes" id="UP000294843">
    <property type="component" value="Unassembled WGS sequence"/>
</dbReference>
<dbReference type="InterPro" id="IPR003797">
    <property type="entry name" value="DegV"/>
</dbReference>
<keyword evidence="4" id="KW-1185">Reference proteome</keyword>
<dbReference type="GO" id="GO:0008289">
    <property type="term" value="F:lipid binding"/>
    <property type="evidence" value="ECO:0007669"/>
    <property type="project" value="UniProtKB-KW"/>
</dbReference>
<dbReference type="Gene3D" id="3.40.50.10170">
    <property type="match status" value="1"/>
</dbReference>
<dbReference type="Gene3D" id="3.30.1180.10">
    <property type="match status" value="1"/>
</dbReference>
<dbReference type="AlphaFoldDB" id="A0A4R6BXG9"/>
<reference evidence="3 4" key="1">
    <citation type="submission" date="2019-01" db="EMBL/GenBank/DDBJ databases">
        <title>Draft genome sequences of the type strains of six Macrococcus species.</title>
        <authorList>
            <person name="Mazhar S."/>
            <person name="Altermann E."/>
            <person name="Hill C."/>
            <person name="Mcauliffe O."/>
        </authorList>
    </citation>
    <scope>NUCLEOTIDE SEQUENCE [LARGE SCALE GENOMIC DNA]</scope>
    <source>
        <strain evidence="3 4">ATCC 51825</strain>
    </source>
</reference>
<comment type="caution">
    <text evidence="3">The sequence shown here is derived from an EMBL/GenBank/DDBJ whole genome shotgun (WGS) entry which is preliminary data.</text>
</comment>
<gene>
    <name evidence="3" type="ORF">ERX55_09720</name>
</gene>
<evidence type="ECO:0000313" key="3">
    <source>
        <dbReference type="EMBL" id="TDM12958.1"/>
    </source>
</evidence>